<comment type="caution">
    <text evidence="2">The sequence shown here is derived from an EMBL/GenBank/DDBJ whole genome shotgun (WGS) entry which is preliminary data.</text>
</comment>
<feature type="transmembrane region" description="Helical" evidence="1">
    <location>
        <begin position="6"/>
        <end position="32"/>
    </location>
</feature>
<evidence type="ECO:0000313" key="3">
    <source>
        <dbReference type="Proteomes" id="UP001149411"/>
    </source>
</evidence>
<dbReference type="GO" id="GO:0008233">
    <property type="term" value="F:peptidase activity"/>
    <property type="evidence" value="ECO:0007669"/>
    <property type="project" value="UniProtKB-KW"/>
</dbReference>
<reference evidence="2" key="1">
    <citation type="submission" date="2022-09" db="EMBL/GenBank/DDBJ databases">
        <title>Haloadaptaus new haloarchaeum isolated from saline soil.</title>
        <authorList>
            <person name="Duran-Viseras A."/>
            <person name="Sanchez-Porro C."/>
            <person name="Ventosa A."/>
        </authorList>
    </citation>
    <scope>NUCLEOTIDE SEQUENCE</scope>
    <source>
        <strain evidence="2">F3-133</strain>
    </source>
</reference>
<keyword evidence="3" id="KW-1185">Reference proteome</keyword>
<feature type="transmembrane region" description="Helical" evidence="1">
    <location>
        <begin position="155"/>
        <end position="172"/>
    </location>
</feature>
<dbReference type="Pfam" id="PF13367">
    <property type="entry name" value="PrsW-protease"/>
    <property type="match status" value="1"/>
</dbReference>
<keyword evidence="1" id="KW-1133">Transmembrane helix</keyword>
<keyword evidence="2" id="KW-0645">Protease</keyword>
<dbReference type="EMBL" id="RKLV01000006">
    <property type="protein sequence ID" value="MCX2819182.1"/>
    <property type="molecule type" value="Genomic_DNA"/>
</dbReference>
<feature type="transmembrane region" description="Helical" evidence="1">
    <location>
        <begin position="72"/>
        <end position="93"/>
    </location>
</feature>
<accession>A0A9Q4C511</accession>
<dbReference type="PANTHER" id="PTHR36844">
    <property type="entry name" value="PROTEASE PRSW"/>
    <property type="match status" value="1"/>
</dbReference>
<name>A0A9Q4C511_9EURY</name>
<organism evidence="2 3">
    <name type="scientific">Halorutilus salinus</name>
    <dbReference type="NCBI Taxonomy" id="2487751"/>
    <lineage>
        <taxon>Archaea</taxon>
        <taxon>Methanobacteriati</taxon>
        <taxon>Methanobacteriota</taxon>
        <taxon>Stenosarchaea group</taxon>
        <taxon>Halobacteria</taxon>
        <taxon>Halorutilales</taxon>
        <taxon>Halorutilaceae</taxon>
        <taxon>Halorutilus</taxon>
    </lineage>
</organism>
<feature type="transmembrane region" description="Helical" evidence="1">
    <location>
        <begin position="114"/>
        <end position="135"/>
    </location>
</feature>
<protein>
    <submittedName>
        <fullName evidence="2">PrsW family glutamic-type intramembrane protease</fullName>
        <ecNumber evidence="2">3.4.-.-</ecNumber>
    </submittedName>
</protein>
<gene>
    <name evidence="2" type="ORF">EGH25_07430</name>
</gene>
<feature type="transmembrane region" description="Helical" evidence="1">
    <location>
        <begin position="44"/>
        <end position="66"/>
    </location>
</feature>
<keyword evidence="2" id="KW-0378">Hydrolase</keyword>
<dbReference type="GO" id="GO:0006508">
    <property type="term" value="P:proteolysis"/>
    <property type="evidence" value="ECO:0007669"/>
    <property type="project" value="UniProtKB-KW"/>
</dbReference>
<keyword evidence="1" id="KW-0472">Membrane</keyword>
<dbReference type="AlphaFoldDB" id="A0A9Q4C511"/>
<dbReference type="Proteomes" id="UP001149411">
    <property type="component" value="Unassembled WGS sequence"/>
</dbReference>
<dbReference type="InterPro" id="IPR026898">
    <property type="entry name" value="PrsW"/>
</dbReference>
<dbReference type="PANTHER" id="PTHR36844:SF1">
    <property type="entry name" value="PROTEASE PRSW"/>
    <property type="match status" value="1"/>
</dbReference>
<sequence length="242" mass="24831">MSIVTVGALAVGIVSVLSMVSVSPAVFTIEYLRTTAKRETGKNLPGGAVVLASIAGFGAVVPTFYLTSDIGGAGLAGMTLTSAVYIHILAVPVEEIVKSSVAYFIGSGYRLSPIGYAVAGAFVGLGFSFGENAMYILSDGILGGGLVQTVLERSVVASFHVLLSTVAGYHIGMAKRRLRAIDAVKGISVAVSVHMAYNLTASVSGVASVAQKGTVLVMFIGLLWMSVQRVGEYSLKGFVGSG</sequence>
<proteinExistence type="predicted"/>
<dbReference type="EC" id="3.4.-.-" evidence="2"/>
<keyword evidence="1" id="KW-0812">Transmembrane</keyword>
<evidence type="ECO:0000313" key="2">
    <source>
        <dbReference type="EMBL" id="MCX2819182.1"/>
    </source>
</evidence>
<evidence type="ECO:0000256" key="1">
    <source>
        <dbReference type="SAM" id="Phobius"/>
    </source>
</evidence>
<dbReference type="RefSeq" id="WP_266087240.1">
    <property type="nucleotide sequence ID" value="NZ_RKLV01000006.1"/>
</dbReference>
<feature type="transmembrane region" description="Helical" evidence="1">
    <location>
        <begin position="209"/>
        <end position="227"/>
    </location>
</feature>